<feature type="non-terminal residue" evidence="1">
    <location>
        <position position="64"/>
    </location>
</feature>
<dbReference type="AlphaFoldDB" id="A0A0K2V0F5"/>
<name>A0A0K2V0F5_LEPSM</name>
<dbReference type="EMBL" id="HACA01026266">
    <property type="protein sequence ID" value="CDW43627.1"/>
    <property type="molecule type" value="Transcribed_RNA"/>
</dbReference>
<sequence>MMTTFRLIEGPGITSIDIILSLYQRLLDRKLGIAFIIFFHIEFEALIGSNRNTHYRLVIVGLNV</sequence>
<organism evidence="1">
    <name type="scientific">Lepeophtheirus salmonis</name>
    <name type="common">Salmon louse</name>
    <name type="synonym">Caligus salmonis</name>
    <dbReference type="NCBI Taxonomy" id="72036"/>
    <lineage>
        <taxon>Eukaryota</taxon>
        <taxon>Metazoa</taxon>
        <taxon>Ecdysozoa</taxon>
        <taxon>Arthropoda</taxon>
        <taxon>Crustacea</taxon>
        <taxon>Multicrustacea</taxon>
        <taxon>Hexanauplia</taxon>
        <taxon>Copepoda</taxon>
        <taxon>Siphonostomatoida</taxon>
        <taxon>Caligidae</taxon>
        <taxon>Lepeophtheirus</taxon>
    </lineage>
</organism>
<accession>A0A0K2V0F5</accession>
<reference evidence="1" key="1">
    <citation type="submission" date="2014-05" db="EMBL/GenBank/DDBJ databases">
        <authorList>
            <person name="Chronopoulou M."/>
        </authorList>
    </citation>
    <scope>NUCLEOTIDE SEQUENCE</scope>
    <source>
        <tissue evidence="1">Whole organism</tissue>
    </source>
</reference>
<evidence type="ECO:0000313" key="1">
    <source>
        <dbReference type="EMBL" id="CDW43627.1"/>
    </source>
</evidence>
<protein>
    <submittedName>
        <fullName evidence="1">Uncharacterized protein</fullName>
    </submittedName>
</protein>
<proteinExistence type="predicted"/>